<sequence length="110" mass="12913">MWGNHIKSNLFQSTLAEAIDQLPPTHVEKFLRLVHSPQQRHISNVKQSMNLALVVVQQYLEDYQLLYRDLETLRRHLEEQERQLKVHRSTLEAIHHELGLPTSRSERAAA</sequence>
<evidence type="ECO:0000313" key="3">
    <source>
        <dbReference type="Proteomes" id="UP001259832"/>
    </source>
</evidence>
<keyword evidence="1" id="KW-0175">Coiled coil</keyword>
<feature type="coiled-coil region" evidence="1">
    <location>
        <begin position="60"/>
        <end position="97"/>
    </location>
</feature>
<comment type="caution">
    <text evidence="2">The sequence shown here is derived from an EMBL/GenBank/DDBJ whole genome shotgun (WGS) entry which is preliminary data.</text>
</comment>
<accession>A0AAD9H0J8</accession>
<evidence type="ECO:0000256" key="1">
    <source>
        <dbReference type="SAM" id="Coils"/>
    </source>
</evidence>
<organism evidence="2 3">
    <name type="scientific">Phytophthora citrophthora</name>
    <dbReference type="NCBI Taxonomy" id="4793"/>
    <lineage>
        <taxon>Eukaryota</taxon>
        <taxon>Sar</taxon>
        <taxon>Stramenopiles</taxon>
        <taxon>Oomycota</taxon>
        <taxon>Peronosporomycetes</taxon>
        <taxon>Peronosporales</taxon>
        <taxon>Peronosporaceae</taxon>
        <taxon>Phytophthora</taxon>
    </lineage>
</organism>
<evidence type="ECO:0000313" key="2">
    <source>
        <dbReference type="EMBL" id="KAK1947538.1"/>
    </source>
</evidence>
<gene>
    <name evidence="2" type="ORF">P3T76_001548</name>
</gene>
<reference evidence="2" key="1">
    <citation type="submission" date="2023-08" db="EMBL/GenBank/DDBJ databases">
        <title>Reference Genome Resource for the Citrus Pathogen Phytophthora citrophthora.</title>
        <authorList>
            <person name="Moller H."/>
            <person name="Coetzee B."/>
            <person name="Rose L.J."/>
            <person name="Van Niekerk J.M."/>
        </authorList>
    </citation>
    <scope>NUCLEOTIDE SEQUENCE</scope>
    <source>
        <strain evidence="2">STE-U-9442</strain>
    </source>
</reference>
<proteinExistence type="predicted"/>
<dbReference type="EMBL" id="JASMQC010000002">
    <property type="protein sequence ID" value="KAK1947538.1"/>
    <property type="molecule type" value="Genomic_DNA"/>
</dbReference>
<keyword evidence="3" id="KW-1185">Reference proteome</keyword>
<protein>
    <submittedName>
        <fullName evidence="2">Uncharacterized protein</fullName>
    </submittedName>
</protein>
<name>A0AAD9H0J8_9STRA</name>
<dbReference type="Proteomes" id="UP001259832">
    <property type="component" value="Unassembled WGS sequence"/>
</dbReference>
<dbReference type="AlphaFoldDB" id="A0AAD9H0J8"/>